<dbReference type="AlphaFoldDB" id="A0A9D3YZ18"/>
<organism evidence="2 3">
    <name type="scientific">Dreissena polymorpha</name>
    <name type="common">Zebra mussel</name>
    <name type="synonym">Mytilus polymorpha</name>
    <dbReference type="NCBI Taxonomy" id="45954"/>
    <lineage>
        <taxon>Eukaryota</taxon>
        <taxon>Metazoa</taxon>
        <taxon>Spiralia</taxon>
        <taxon>Lophotrochozoa</taxon>
        <taxon>Mollusca</taxon>
        <taxon>Bivalvia</taxon>
        <taxon>Autobranchia</taxon>
        <taxon>Heteroconchia</taxon>
        <taxon>Euheterodonta</taxon>
        <taxon>Imparidentia</taxon>
        <taxon>Neoheterodontei</taxon>
        <taxon>Myida</taxon>
        <taxon>Dreissenoidea</taxon>
        <taxon>Dreissenidae</taxon>
        <taxon>Dreissena</taxon>
    </lineage>
</organism>
<dbReference type="Proteomes" id="UP000828390">
    <property type="component" value="Unassembled WGS sequence"/>
</dbReference>
<protein>
    <submittedName>
        <fullName evidence="2">Uncharacterized protein</fullName>
    </submittedName>
</protein>
<comment type="caution">
    <text evidence="2">The sequence shown here is derived from an EMBL/GenBank/DDBJ whole genome shotgun (WGS) entry which is preliminary data.</text>
</comment>
<reference evidence="2" key="1">
    <citation type="journal article" date="2019" name="bioRxiv">
        <title>The Genome of the Zebra Mussel, Dreissena polymorpha: A Resource for Invasive Species Research.</title>
        <authorList>
            <person name="McCartney M.A."/>
            <person name="Auch B."/>
            <person name="Kono T."/>
            <person name="Mallez S."/>
            <person name="Zhang Y."/>
            <person name="Obille A."/>
            <person name="Becker A."/>
            <person name="Abrahante J.E."/>
            <person name="Garbe J."/>
            <person name="Badalamenti J.P."/>
            <person name="Herman A."/>
            <person name="Mangelson H."/>
            <person name="Liachko I."/>
            <person name="Sullivan S."/>
            <person name="Sone E.D."/>
            <person name="Koren S."/>
            <person name="Silverstein K.A.T."/>
            <person name="Beckman K.B."/>
            <person name="Gohl D.M."/>
        </authorList>
    </citation>
    <scope>NUCLEOTIDE SEQUENCE</scope>
    <source>
        <strain evidence="2">Duluth1</strain>
        <tissue evidence="2">Whole animal</tissue>
    </source>
</reference>
<gene>
    <name evidence="1" type="ORF">DPMN_069415</name>
    <name evidence="2" type="ORF">DPMN_069454</name>
</gene>
<accession>A0A9D3YZ18</accession>
<proteinExistence type="predicted"/>
<evidence type="ECO:0000313" key="3">
    <source>
        <dbReference type="Proteomes" id="UP000828390"/>
    </source>
</evidence>
<dbReference type="EMBL" id="JAIWYP010000014">
    <property type="protein sequence ID" value="KAH3709949.1"/>
    <property type="molecule type" value="Genomic_DNA"/>
</dbReference>
<reference evidence="2" key="2">
    <citation type="submission" date="2020-11" db="EMBL/GenBank/DDBJ databases">
        <authorList>
            <person name="McCartney M.A."/>
            <person name="Auch B."/>
            <person name="Kono T."/>
            <person name="Mallez S."/>
            <person name="Becker A."/>
            <person name="Gohl D.M."/>
            <person name="Silverstein K.A.T."/>
            <person name="Koren S."/>
            <person name="Bechman K.B."/>
            <person name="Herman A."/>
            <person name="Abrahante J.E."/>
            <person name="Garbe J."/>
        </authorList>
    </citation>
    <scope>NUCLEOTIDE SEQUENCE</scope>
    <source>
        <strain evidence="2">Duluth1</strain>
        <tissue evidence="2">Whole animal</tissue>
    </source>
</reference>
<evidence type="ECO:0000313" key="1">
    <source>
        <dbReference type="EMBL" id="KAH3709949.1"/>
    </source>
</evidence>
<keyword evidence="3" id="KW-1185">Reference proteome</keyword>
<sequence>MQNLIKQLVLHNSTVSKNVYLILKQNIHAEYRHLTNISNEARGGGQGDRDTEVRLERVQTRVLMSTYDVTELPWADFFLHSSEIVSSLCNVMLNWKYKQIR</sequence>
<dbReference type="EMBL" id="JAIWYP010000014">
    <property type="protein sequence ID" value="KAH3709988.1"/>
    <property type="molecule type" value="Genomic_DNA"/>
</dbReference>
<name>A0A9D3YZ18_DREPO</name>
<evidence type="ECO:0000313" key="2">
    <source>
        <dbReference type="EMBL" id="KAH3709988.1"/>
    </source>
</evidence>